<keyword evidence="5" id="KW-1185">Reference proteome</keyword>
<feature type="signal peptide" evidence="2">
    <location>
        <begin position="1"/>
        <end position="21"/>
    </location>
</feature>
<gene>
    <name evidence="4" type="ORF">VTL71DRAFT_14362</name>
</gene>
<protein>
    <recommendedName>
        <fullName evidence="3">Chitin-binding type-1 domain-containing protein</fullName>
    </recommendedName>
</protein>
<name>A0ABR4CKC0_9HELO</name>
<evidence type="ECO:0000259" key="3">
    <source>
        <dbReference type="SMART" id="SM00270"/>
    </source>
</evidence>
<sequence>MYPSSLITILASASLFSGGFSSPLVSTPDIAGRQLGACVGGICAPGLCCSVWGYCGVGPDYCESLLPRIQISEVVETKDQHQVNSVLVQEVLAGLVQQASVVPSTDTVAPVMDIVPRQHLQPLRNRLRLRSRRLQHQRTAVRLVDLADQVSAALNGDGVVLDRCSAMPELCDE</sequence>
<dbReference type="InterPro" id="IPR001002">
    <property type="entry name" value="Chitin-bd_1"/>
</dbReference>
<dbReference type="InterPro" id="IPR018371">
    <property type="entry name" value="Chitin-binding_1_CS"/>
</dbReference>
<keyword evidence="2" id="KW-0732">Signal</keyword>
<accession>A0ABR4CKC0</accession>
<dbReference type="EMBL" id="JAZHXI010000007">
    <property type="protein sequence ID" value="KAL2069683.1"/>
    <property type="molecule type" value="Genomic_DNA"/>
</dbReference>
<proteinExistence type="predicted"/>
<evidence type="ECO:0000313" key="5">
    <source>
        <dbReference type="Proteomes" id="UP001595075"/>
    </source>
</evidence>
<evidence type="ECO:0000313" key="4">
    <source>
        <dbReference type="EMBL" id="KAL2069683.1"/>
    </source>
</evidence>
<reference evidence="4 5" key="1">
    <citation type="journal article" date="2024" name="Commun. Biol.">
        <title>Comparative genomic analysis of thermophilic fungi reveals convergent evolutionary adaptations and gene losses.</title>
        <authorList>
            <person name="Steindorff A.S."/>
            <person name="Aguilar-Pontes M.V."/>
            <person name="Robinson A.J."/>
            <person name="Andreopoulos B."/>
            <person name="LaButti K."/>
            <person name="Kuo A."/>
            <person name="Mondo S."/>
            <person name="Riley R."/>
            <person name="Otillar R."/>
            <person name="Haridas S."/>
            <person name="Lipzen A."/>
            <person name="Grimwood J."/>
            <person name="Schmutz J."/>
            <person name="Clum A."/>
            <person name="Reid I.D."/>
            <person name="Moisan M.C."/>
            <person name="Butler G."/>
            <person name="Nguyen T.T.M."/>
            <person name="Dewar K."/>
            <person name="Conant G."/>
            <person name="Drula E."/>
            <person name="Henrissat B."/>
            <person name="Hansel C."/>
            <person name="Singer S."/>
            <person name="Hutchinson M.I."/>
            <person name="de Vries R.P."/>
            <person name="Natvig D.O."/>
            <person name="Powell A.J."/>
            <person name="Tsang A."/>
            <person name="Grigoriev I.V."/>
        </authorList>
    </citation>
    <scope>NUCLEOTIDE SEQUENCE [LARGE SCALE GENOMIC DNA]</scope>
    <source>
        <strain evidence="4 5">CBS 494.80</strain>
    </source>
</reference>
<dbReference type="Pfam" id="PF00187">
    <property type="entry name" value="Chitin_bind_1"/>
    <property type="match status" value="1"/>
</dbReference>
<evidence type="ECO:0000256" key="1">
    <source>
        <dbReference type="ARBA" id="ARBA00022669"/>
    </source>
</evidence>
<dbReference type="PROSITE" id="PS00026">
    <property type="entry name" value="CHIT_BIND_I_1"/>
    <property type="match status" value="1"/>
</dbReference>
<organism evidence="4 5">
    <name type="scientific">Oculimacula yallundae</name>
    <dbReference type="NCBI Taxonomy" id="86028"/>
    <lineage>
        <taxon>Eukaryota</taxon>
        <taxon>Fungi</taxon>
        <taxon>Dikarya</taxon>
        <taxon>Ascomycota</taxon>
        <taxon>Pezizomycotina</taxon>
        <taxon>Leotiomycetes</taxon>
        <taxon>Helotiales</taxon>
        <taxon>Ploettnerulaceae</taxon>
        <taxon>Oculimacula</taxon>
    </lineage>
</organism>
<feature type="chain" id="PRO_5046577749" description="Chitin-binding type-1 domain-containing protein" evidence="2">
    <location>
        <begin position="22"/>
        <end position="173"/>
    </location>
</feature>
<dbReference type="Gene3D" id="3.30.60.10">
    <property type="entry name" value="Endochitinase-like"/>
    <property type="match status" value="1"/>
</dbReference>
<dbReference type="SUPFAM" id="SSF57016">
    <property type="entry name" value="Plant lectins/antimicrobial peptides"/>
    <property type="match status" value="1"/>
</dbReference>
<keyword evidence="1" id="KW-0147">Chitin-binding</keyword>
<evidence type="ECO:0000256" key="2">
    <source>
        <dbReference type="SAM" id="SignalP"/>
    </source>
</evidence>
<comment type="caution">
    <text evidence="4">The sequence shown here is derived from an EMBL/GenBank/DDBJ whole genome shotgun (WGS) entry which is preliminary data.</text>
</comment>
<dbReference type="InterPro" id="IPR036861">
    <property type="entry name" value="Endochitinase-like_sf"/>
</dbReference>
<dbReference type="CDD" id="cd00035">
    <property type="entry name" value="ChtBD1"/>
    <property type="match status" value="1"/>
</dbReference>
<dbReference type="Proteomes" id="UP001595075">
    <property type="component" value="Unassembled WGS sequence"/>
</dbReference>
<feature type="domain" description="Chitin-binding type-1" evidence="3">
    <location>
        <begin position="37"/>
        <end position="81"/>
    </location>
</feature>
<dbReference type="SMART" id="SM00270">
    <property type="entry name" value="ChtBD1"/>
    <property type="match status" value="1"/>
</dbReference>